<sequence length="48" mass="4972">NSPFIIHGIGTGTVRQIVRDILASHPLVTSFQPGEQGEGGDGVTIVSI</sequence>
<dbReference type="Pfam" id="PF01713">
    <property type="entry name" value="Smr"/>
    <property type="match status" value="1"/>
</dbReference>
<dbReference type="AlphaFoldDB" id="X0Y3D4"/>
<organism evidence="2">
    <name type="scientific">marine sediment metagenome</name>
    <dbReference type="NCBI Taxonomy" id="412755"/>
    <lineage>
        <taxon>unclassified sequences</taxon>
        <taxon>metagenomes</taxon>
        <taxon>ecological metagenomes</taxon>
    </lineage>
</organism>
<gene>
    <name evidence="2" type="ORF">S01H1_75586</name>
</gene>
<reference evidence="2" key="1">
    <citation type="journal article" date="2014" name="Front. Microbiol.">
        <title>High frequency of phylogenetically diverse reductive dehalogenase-homologous genes in deep subseafloor sedimentary metagenomes.</title>
        <authorList>
            <person name="Kawai M."/>
            <person name="Futagami T."/>
            <person name="Toyoda A."/>
            <person name="Takaki Y."/>
            <person name="Nishi S."/>
            <person name="Hori S."/>
            <person name="Arai W."/>
            <person name="Tsubouchi T."/>
            <person name="Morono Y."/>
            <person name="Uchiyama I."/>
            <person name="Ito T."/>
            <person name="Fujiyama A."/>
            <person name="Inagaki F."/>
            <person name="Takami H."/>
        </authorList>
    </citation>
    <scope>NUCLEOTIDE SEQUENCE</scope>
    <source>
        <strain evidence="2">Expedition CK06-06</strain>
    </source>
</reference>
<protein>
    <recommendedName>
        <fullName evidence="1">Smr domain-containing protein</fullName>
    </recommendedName>
</protein>
<dbReference type="InterPro" id="IPR036063">
    <property type="entry name" value="Smr_dom_sf"/>
</dbReference>
<feature type="non-terminal residue" evidence="2">
    <location>
        <position position="1"/>
    </location>
</feature>
<evidence type="ECO:0000259" key="1">
    <source>
        <dbReference type="PROSITE" id="PS50828"/>
    </source>
</evidence>
<accession>X0Y3D4</accession>
<evidence type="ECO:0000313" key="2">
    <source>
        <dbReference type="EMBL" id="GAG50389.1"/>
    </source>
</evidence>
<name>X0Y3D4_9ZZZZ</name>
<proteinExistence type="predicted"/>
<dbReference type="InterPro" id="IPR002625">
    <property type="entry name" value="Smr_dom"/>
</dbReference>
<dbReference type="PROSITE" id="PS50828">
    <property type="entry name" value="SMR"/>
    <property type="match status" value="1"/>
</dbReference>
<dbReference type="EMBL" id="BARS01050659">
    <property type="protein sequence ID" value="GAG50389.1"/>
    <property type="molecule type" value="Genomic_DNA"/>
</dbReference>
<comment type="caution">
    <text evidence="2">The sequence shown here is derived from an EMBL/GenBank/DDBJ whole genome shotgun (WGS) entry which is preliminary data.</text>
</comment>
<feature type="domain" description="Smr" evidence="1">
    <location>
        <begin position="1"/>
        <end position="48"/>
    </location>
</feature>
<dbReference type="Gene3D" id="3.30.1370.110">
    <property type="match status" value="1"/>
</dbReference>